<dbReference type="GO" id="GO:0006937">
    <property type="term" value="P:regulation of muscle contraction"/>
    <property type="evidence" value="ECO:0007669"/>
    <property type="project" value="InterPro"/>
</dbReference>
<evidence type="ECO:0000313" key="4">
    <source>
        <dbReference type="Proteomes" id="UP001497623"/>
    </source>
</evidence>
<comment type="similarity">
    <text evidence="1">Belongs to the troponin T family.</text>
</comment>
<dbReference type="GO" id="GO:0006936">
    <property type="term" value="P:muscle contraction"/>
    <property type="evidence" value="ECO:0007669"/>
    <property type="project" value="TreeGrafter"/>
</dbReference>
<protein>
    <recommendedName>
        <fullName evidence="5">Troponin T</fullName>
    </recommendedName>
</protein>
<feature type="compositionally biased region" description="Acidic residues" evidence="2">
    <location>
        <begin position="293"/>
        <end position="304"/>
    </location>
</feature>
<dbReference type="GO" id="GO:0005523">
    <property type="term" value="F:tropomyosin binding"/>
    <property type="evidence" value="ECO:0007669"/>
    <property type="project" value="TreeGrafter"/>
</dbReference>
<dbReference type="SUPFAM" id="SSF90250">
    <property type="entry name" value="Troponin coil-coiled subunits"/>
    <property type="match status" value="1"/>
</dbReference>
<name>A0AAV2RJV1_MEGNR</name>
<dbReference type="Gene3D" id="1.20.5.350">
    <property type="match status" value="1"/>
</dbReference>
<evidence type="ECO:0000313" key="3">
    <source>
        <dbReference type="EMBL" id="CAL4128585.1"/>
    </source>
</evidence>
<reference evidence="3 4" key="1">
    <citation type="submission" date="2024-05" db="EMBL/GenBank/DDBJ databases">
        <authorList>
            <person name="Wallberg A."/>
        </authorList>
    </citation>
    <scope>NUCLEOTIDE SEQUENCE [LARGE SCALE GENOMIC DNA]</scope>
</reference>
<feature type="compositionally biased region" description="Basic and acidic residues" evidence="2">
    <location>
        <begin position="283"/>
        <end position="292"/>
    </location>
</feature>
<accession>A0AAV2RJV1</accession>
<evidence type="ECO:0000256" key="2">
    <source>
        <dbReference type="SAM" id="MobiDB-lite"/>
    </source>
</evidence>
<feature type="compositionally biased region" description="Basic and acidic residues" evidence="2">
    <location>
        <begin position="54"/>
        <end position="115"/>
    </location>
</feature>
<dbReference type="EMBL" id="CAXKWB010025738">
    <property type="protein sequence ID" value="CAL4128585.1"/>
    <property type="molecule type" value="Genomic_DNA"/>
</dbReference>
<organism evidence="3 4">
    <name type="scientific">Meganyctiphanes norvegica</name>
    <name type="common">Northern krill</name>
    <name type="synonym">Thysanopoda norvegica</name>
    <dbReference type="NCBI Taxonomy" id="48144"/>
    <lineage>
        <taxon>Eukaryota</taxon>
        <taxon>Metazoa</taxon>
        <taxon>Ecdysozoa</taxon>
        <taxon>Arthropoda</taxon>
        <taxon>Crustacea</taxon>
        <taxon>Multicrustacea</taxon>
        <taxon>Malacostraca</taxon>
        <taxon>Eumalacostraca</taxon>
        <taxon>Eucarida</taxon>
        <taxon>Euphausiacea</taxon>
        <taxon>Euphausiidae</taxon>
        <taxon>Meganyctiphanes</taxon>
    </lineage>
</organism>
<gene>
    <name evidence="3" type="ORF">MNOR_LOCUS26154</name>
</gene>
<dbReference type="Proteomes" id="UP001497623">
    <property type="component" value="Unassembled WGS sequence"/>
</dbReference>
<evidence type="ECO:0008006" key="5">
    <source>
        <dbReference type="Google" id="ProtNLM"/>
    </source>
</evidence>
<dbReference type="GO" id="GO:0005861">
    <property type="term" value="C:troponin complex"/>
    <property type="evidence" value="ECO:0007669"/>
    <property type="project" value="InterPro"/>
</dbReference>
<feature type="compositionally biased region" description="Acidic residues" evidence="2">
    <location>
        <begin position="313"/>
        <end position="341"/>
    </location>
</feature>
<dbReference type="AlphaFoldDB" id="A0AAV2RJV1"/>
<dbReference type="InterPro" id="IPR001978">
    <property type="entry name" value="Troponin"/>
</dbReference>
<proteinExistence type="inferred from homology"/>
<dbReference type="InterPro" id="IPR038077">
    <property type="entry name" value="Troponin_sf"/>
</dbReference>
<comment type="caution">
    <text evidence="3">The sequence shown here is derived from an EMBL/GenBank/DDBJ whole genome shotgun (WGS) entry which is preliminary data.</text>
</comment>
<feature type="region of interest" description="Disordered" evidence="2">
    <location>
        <begin position="201"/>
        <end position="238"/>
    </location>
</feature>
<keyword evidence="4" id="KW-1185">Reference proteome</keyword>
<dbReference type="GO" id="GO:0045214">
    <property type="term" value="P:sarcomere organization"/>
    <property type="evidence" value="ECO:0007669"/>
    <property type="project" value="TreeGrafter"/>
</dbReference>
<feature type="region of interest" description="Disordered" evidence="2">
    <location>
        <begin position="283"/>
        <end position="341"/>
    </location>
</feature>
<sequence length="341" mass="40454">MSGGANLFKERQQKTMTELDEQLAEYINEWRKQRQKEIDELQKLKEKQAKRKLIRAEEEKKLVEQKKVEEDRKLAEEAAAKQKEQEEKRKKLEEAEKKRQGQVKPRDSSKNKGDKMSSLQAAKGDLGKTREQLAEEKNIALSVRVAPVVNLDTMETPQLKGKAEELWKRILKLETEKYDFEERMKRQEYDLKELRERQKQQLRQKALKKGLDPEALTGKHPPKIQTASKFERRPDSRTYEDKKKLFEGGWEIINKEELERMWSEKIDEFKSRTIVRLPKWFGERPGRKKGEVYSDDEEEEEEIEAPAPPPPEPEPEEESSEEEEEEEEDEEEEEEEDEEEG</sequence>
<feature type="compositionally biased region" description="Basic and acidic residues" evidence="2">
    <location>
        <begin position="229"/>
        <end position="238"/>
    </location>
</feature>
<evidence type="ECO:0000256" key="1">
    <source>
        <dbReference type="ARBA" id="ARBA00008330"/>
    </source>
</evidence>
<dbReference type="PANTHER" id="PTHR11521">
    <property type="entry name" value="TROPONIN T"/>
    <property type="match status" value="1"/>
</dbReference>
<dbReference type="PANTHER" id="PTHR11521:SF1">
    <property type="entry name" value="TROPONIN T, SKELETAL MUSCLE"/>
    <property type="match status" value="1"/>
</dbReference>
<feature type="region of interest" description="Disordered" evidence="2">
    <location>
        <begin position="44"/>
        <end position="131"/>
    </location>
</feature>
<dbReference type="InterPro" id="IPR027707">
    <property type="entry name" value="TNNT"/>
</dbReference>
<dbReference type="Pfam" id="PF00992">
    <property type="entry name" value="Troponin"/>
    <property type="match status" value="1"/>
</dbReference>